<dbReference type="EnsemblProtists" id="EOD10512">
    <property type="protein sequence ID" value="EOD10512"/>
    <property type="gene ID" value="EMIHUDRAFT_452697"/>
</dbReference>
<dbReference type="Proteomes" id="UP000013827">
    <property type="component" value="Unassembled WGS sequence"/>
</dbReference>
<dbReference type="RefSeq" id="XP_005762941.1">
    <property type="nucleotide sequence ID" value="XM_005762884.1"/>
</dbReference>
<feature type="region of interest" description="Disordered" evidence="1">
    <location>
        <begin position="1"/>
        <end position="75"/>
    </location>
</feature>
<feature type="region of interest" description="Disordered" evidence="1">
    <location>
        <begin position="495"/>
        <end position="514"/>
    </location>
</feature>
<dbReference type="PANTHER" id="PTHR46444">
    <property type="entry name" value="DCD (DEVELOPMENT AND CELL DEATH) DOMAIN PROTEIN-RELATED"/>
    <property type="match status" value="1"/>
</dbReference>
<keyword evidence="4" id="KW-1185">Reference proteome</keyword>
<evidence type="ECO:0000313" key="3">
    <source>
        <dbReference type="EnsemblProtists" id="EOD10512"/>
    </source>
</evidence>
<dbReference type="GeneID" id="17256654"/>
<dbReference type="SMART" id="SM00767">
    <property type="entry name" value="DCD"/>
    <property type="match status" value="1"/>
</dbReference>
<evidence type="ECO:0000256" key="1">
    <source>
        <dbReference type="SAM" id="MobiDB-lite"/>
    </source>
</evidence>
<accession>A0A0D3IGX7</accession>
<feature type="domain" description="DCD" evidence="2">
    <location>
        <begin position="73"/>
        <end position="208"/>
    </location>
</feature>
<proteinExistence type="predicted"/>
<dbReference type="InterPro" id="IPR013989">
    <property type="entry name" value="Dev_and_cell_death_domain"/>
</dbReference>
<protein>
    <recommendedName>
        <fullName evidence="2">DCD domain-containing protein</fullName>
    </recommendedName>
</protein>
<evidence type="ECO:0000313" key="4">
    <source>
        <dbReference type="Proteomes" id="UP000013827"/>
    </source>
</evidence>
<organism evidence="3 4">
    <name type="scientific">Emiliania huxleyi (strain CCMP1516)</name>
    <dbReference type="NCBI Taxonomy" id="280463"/>
    <lineage>
        <taxon>Eukaryota</taxon>
        <taxon>Haptista</taxon>
        <taxon>Haptophyta</taxon>
        <taxon>Prymnesiophyceae</taxon>
        <taxon>Isochrysidales</taxon>
        <taxon>Noelaerhabdaceae</taxon>
        <taxon>Emiliania</taxon>
    </lineage>
</organism>
<dbReference type="AlphaFoldDB" id="A0A0D3IGX7"/>
<sequence length="638" mass="68466">MAECILQDASAPAPPPLAAPDAPETPSCAEEEAWSPSRRPAKRNPAAAAPPQRRPPQPQAALQQPQPQKPQRPPLPGFLFFCSGRTFSECMQRSLLGSGPGDMRILERVTPTTPLFLFHFSRRLLYGVFYAAQPAALNQVPEAWCGKATGGPSKATASKKAGGSPYPAQLRVLRTGDIRVWTPPDGARYTQGAMSAELVDTLLRALRARGRQRGGDGAAGSASAATATDGLAVALPDGDDDAAAAAVAAGHFRRPGLDEMRAQELRPAAAGCEEAQLTAASGLPAAAPDEMASMLESIWGEKPMPLIAIDAANLAATGKPRDGGYLAVVPVMTALEYYMNRFPGSSVVCLLPPVWRTPRAIDRVRGESAALAAARDELATLIEASMAEWAPEGAADGAAEGALPRVLVSNASLSGAVAAYRDPQHQEAMRAWLREWVWRTPRGEAHAQEEEWSFVPDAHFAAPPEAPLQLLRGGGLTPAVSSLFMSSHLEQLRGTAMPHHPRQPDPRPATGGGEASFRQLGFKQRKDASDVLNKFIFISRTPESLVDDCRSARTAPEPQDEVLPRHSLVLSYDVVPFPSRQVDEVLPSSVDRNTQQWLATQLKALYTLSERAALDAAAIPHQQRDRTHAGFDRMEVWD</sequence>
<name>A0A0D3IGX7_EMIH1</name>
<reference evidence="3" key="2">
    <citation type="submission" date="2024-10" db="UniProtKB">
        <authorList>
            <consortium name="EnsemblProtists"/>
        </authorList>
    </citation>
    <scope>IDENTIFICATION</scope>
</reference>
<dbReference type="HOGENOM" id="CLU_429272_0_0_1"/>
<dbReference type="Pfam" id="PF10539">
    <property type="entry name" value="Dev_Cell_Death"/>
    <property type="match status" value="1"/>
</dbReference>
<dbReference type="KEGG" id="ehx:EMIHUDRAFT_452697"/>
<dbReference type="STRING" id="2903.R1BLR5"/>
<reference evidence="4" key="1">
    <citation type="journal article" date="2013" name="Nature">
        <title>Pan genome of the phytoplankton Emiliania underpins its global distribution.</title>
        <authorList>
            <person name="Read B.A."/>
            <person name="Kegel J."/>
            <person name="Klute M.J."/>
            <person name="Kuo A."/>
            <person name="Lefebvre S.C."/>
            <person name="Maumus F."/>
            <person name="Mayer C."/>
            <person name="Miller J."/>
            <person name="Monier A."/>
            <person name="Salamov A."/>
            <person name="Young J."/>
            <person name="Aguilar M."/>
            <person name="Claverie J.M."/>
            <person name="Frickenhaus S."/>
            <person name="Gonzalez K."/>
            <person name="Herman E.K."/>
            <person name="Lin Y.C."/>
            <person name="Napier J."/>
            <person name="Ogata H."/>
            <person name="Sarno A.F."/>
            <person name="Shmutz J."/>
            <person name="Schroeder D."/>
            <person name="de Vargas C."/>
            <person name="Verret F."/>
            <person name="von Dassow P."/>
            <person name="Valentin K."/>
            <person name="Van de Peer Y."/>
            <person name="Wheeler G."/>
            <person name="Dacks J.B."/>
            <person name="Delwiche C.F."/>
            <person name="Dyhrman S.T."/>
            <person name="Glockner G."/>
            <person name="John U."/>
            <person name="Richards T."/>
            <person name="Worden A.Z."/>
            <person name="Zhang X."/>
            <person name="Grigoriev I.V."/>
            <person name="Allen A.E."/>
            <person name="Bidle K."/>
            <person name="Borodovsky M."/>
            <person name="Bowler C."/>
            <person name="Brownlee C."/>
            <person name="Cock J.M."/>
            <person name="Elias M."/>
            <person name="Gladyshev V.N."/>
            <person name="Groth M."/>
            <person name="Guda C."/>
            <person name="Hadaegh A."/>
            <person name="Iglesias-Rodriguez M.D."/>
            <person name="Jenkins J."/>
            <person name="Jones B.M."/>
            <person name="Lawson T."/>
            <person name="Leese F."/>
            <person name="Lindquist E."/>
            <person name="Lobanov A."/>
            <person name="Lomsadze A."/>
            <person name="Malik S.B."/>
            <person name="Marsh M.E."/>
            <person name="Mackinder L."/>
            <person name="Mock T."/>
            <person name="Mueller-Roeber B."/>
            <person name="Pagarete A."/>
            <person name="Parker M."/>
            <person name="Probert I."/>
            <person name="Quesneville H."/>
            <person name="Raines C."/>
            <person name="Rensing S.A."/>
            <person name="Riano-Pachon D.M."/>
            <person name="Richier S."/>
            <person name="Rokitta S."/>
            <person name="Shiraiwa Y."/>
            <person name="Soanes D.M."/>
            <person name="van der Giezen M."/>
            <person name="Wahlund T.M."/>
            <person name="Williams B."/>
            <person name="Wilson W."/>
            <person name="Wolfe G."/>
            <person name="Wurch L.L."/>
        </authorList>
    </citation>
    <scope>NUCLEOTIDE SEQUENCE</scope>
</reference>
<dbReference type="PaxDb" id="2903-EOD10512"/>
<dbReference type="PROSITE" id="PS51222">
    <property type="entry name" value="DCD"/>
    <property type="match status" value="1"/>
</dbReference>
<evidence type="ECO:0000259" key="2">
    <source>
        <dbReference type="PROSITE" id="PS51222"/>
    </source>
</evidence>
<dbReference type="PANTHER" id="PTHR46444:SF19">
    <property type="entry name" value="OS02G0745600 PROTEIN"/>
    <property type="match status" value="1"/>
</dbReference>